<evidence type="ECO:0000259" key="1">
    <source>
        <dbReference type="PROSITE" id="PS50965"/>
    </source>
</evidence>
<evidence type="ECO:0000313" key="2">
    <source>
        <dbReference type="EMBL" id="SFO93333.1"/>
    </source>
</evidence>
<dbReference type="Pfam" id="PF08378">
    <property type="entry name" value="NERD"/>
    <property type="match status" value="1"/>
</dbReference>
<evidence type="ECO:0000313" key="3">
    <source>
        <dbReference type="Proteomes" id="UP000198892"/>
    </source>
</evidence>
<sequence length="306" mass="36204">MIRKACTPSHELQCLRVLHRRMNFSPGQRQYYVSLEKGFEGEQTLNQSLLQLEHDTIIMNDLLIEHHHSFYQIDTLVLTYDQAYLFEVKHYEGEYYLHKNRLYLMNGKEMKDPLLQLQRSEAFLRQTFQTLPLTLPIQALVAYTHPFFILYHASSELPVLLPNQLQRFIQKWNQEPSYPLTDQHHHAAEQLLTLHWDMSPYTRLPDYDYPSLTKGMSCPFCSGWMKERKNTLTCSSCGHKETRRSGIQRSIEEFRLLFPQDKLTTSIIYDWCGLRCSRKNVSRVLLSHYQRVGKGKGSYYVSPPHR</sequence>
<name>A0A1I5L834_9BACI</name>
<gene>
    <name evidence="2" type="ORF">SAMN05518683_101137</name>
</gene>
<dbReference type="OrthoDB" id="2164794at2"/>
<organism evidence="2 3">
    <name type="scientific">Salibacterium halotolerans</name>
    <dbReference type="NCBI Taxonomy" id="1884432"/>
    <lineage>
        <taxon>Bacteria</taxon>
        <taxon>Bacillati</taxon>
        <taxon>Bacillota</taxon>
        <taxon>Bacilli</taxon>
        <taxon>Bacillales</taxon>
        <taxon>Bacillaceae</taxon>
    </lineage>
</organism>
<keyword evidence="3" id="KW-1185">Reference proteome</keyword>
<dbReference type="AlphaFoldDB" id="A0A1I5L834"/>
<accession>A0A1I5L834</accession>
<dbReference type="EMBL" id="FOXD01000001">
    <property type="protein sequence ID" value="SFO93333.1"/>
    <property type="molecule type" value="Genomic_DNA"/>
</dbReference>
<dbReference type="PROSITE" id="PS50965">
    <property type="entry name" value="NERD"/>
    <property type="match status" value="1"/>
</dbReference>
<reference evidence="3" key="1">
    <citation type="submission" date="2016-10" db="EMBL/GenBank/DDBJ databases">
        <authorList>
            <person name="Varghese N."/>
            <person name="Submissions S."/>
        </authorList>
    </citation>
    <scope>NUCLEOTIDE SEQUENCE [LARGE SCALE GENOMIC DNA]</scope>
    <source>
        <strain evidence="3">S7</strain>
    </source>
</reference>
<proteinExistence type="predicted"/>
<dbReference type="InterPro" id="IPR011528">
    <property type="entry name" value="NERD"/>
</dbReference>
<dbReference type="RefSeq" id="WP_093334723.1">
    <property type="nucleotide sequence ID" value="NZ_FOXD01000001.1"/>
</dbReference>
<dbReference type="Proteomes" id="UP000198892">
    <property type="component" value="Unassembled WGS sequence"/>
</dbReference>
<feature type="domain" description="NERD" evidence="1">
    <location>
        <begin position="37"/>
        <end position="147"/>
    </location>
</feature>
<dbReference type="STRING" id="1884432.SAMN05518683_101137"/>
<protein>
    <submittedName>
        <fullName evidence="2">Nuclease-related domain-containing protein</fullName>
    </submittedName>
</protein>